<protein>
    <submittedName>
        <fullName evidence="2">Uncharacterized protein</fullName>
    </submittedName>
</protein>
<dbReference type="Proteomes" id="UP000642829">
    <property type="component" value="Unassembled WGS sequence"/>
</dbReference>
<evidence type="ECO:0000256" key="1">
    <source>
        <dbReference type="SAM" id="Phobius"/>
    </source>
</evidence>
<organism evidence="2 3">
    <name type="scientific">Cerasicoccus arenae</name>
    <dbReference type="NCBI Taxonomy" id="424488"/>
    <lineage>
        <taxon>Bacteria</taxon>
        <taxon>Pseudomonadati</taxon>
        <taxon>Verrucomicrobiota</taxon>
        <taxon>Opitutia</taxon>
        <taxon>Puniceicoccales</taxon>
        <taxon>Cerasicoccaceae</taxon>
        <taxon>Cerasicoccus</taxon>
    </lineage>
</organism>
<feature type="transmembrane region" description="Helical" evidence="1">
    <location>
        <begin position="91"/>
        <end position="114"/>
    </location>
</feature>
<reference evidence="2" key="1">
    <citation type="journal article" date="2014" name="Int. J. Syst. Evol. Microbiol.">
        <title>Complete genome sequence of Corynebacterium casei LMG S-19264T (=DSM 44701T), isolated from a smear-ripened cheese.</title>
        <authorList>
            <consortium name="US DOE Joint Genome Institute (JGI-PGF)"/>
            <person name="Walter F."/>
            <person name="Albersmeier A."/>
            <person name="Kalinowski J."/>
            <person name="Ruckert C."/>
        </authorList>
    </citation>
    <scope>NUCLEOTIDE SEQUENCE</scope>
    <source>
        <strain evidence="2">KCTC 12870</strain>
    </source>
</reference>
<proteinExistence type="predicted"/>
<keyword evidence="1" id="KW-0812">Transmembrane</keyword>
<evidence type="ECO:0000313" key="2">
    <source>
        <dbReference type="EMBL" id="GHC07992.1"/>
    </source>
</evidence>
<accession>A0A8J3DDQ0</accession>
<name>A0A8J3DDQ0_9BACT</name>
<evidence type="ECO:0000313" key="3">
    <source>
        <dbReference type="Proteomes" id="UP000642829"/>
    </source>
</evidence>
<gene>
    <name evidence="2" type="ORF">GCM10007047_26600</name>
</gene>
<feature type="transmembrane region" description="Helical" evidence="1">
    <location>
        <begin position="126"/>
        <end position="150"/>
    </location>
</feature>
<feature type="transmembrane region" description="Helical" evidence="1">
    <location>
        <begin position="62"/>
        <end position="85"/>
    </location>
</feature>
<keyword evidence="1" id="KW-0472">Membrane</keyword>
<keyword evidence="1" id="KW-1133">Transmembrane helix</keyword>
<dbReference type="EMBL" id="BMXG01000018">
    <property type="protein sequence ID" value="GHC07992.1"/>
    <property type="molecule type" value="Genomic_DNA"/>
</dbReference>
<reference evidence="2" key="2">
    <citation type="submission" date="2020-09" db="EMBL/GenBank/DDBJ databases">
        <authorList>
            <person name="Sun Q."/>
            <person name="Kim S."/>
        </authorList>
    </citation>
    <scope>NUCLEOTIDE SEQUENCE</scope>
    <source>
        <strain evidence="2">KCTC 12870</strain>
    </source>
</reference>
<dbReference type="AlphaFoldDB" id="A0A8J3DDQ0"/>
<keyword evidence="3" id="KW-1185">Reference proteome</keyword>
<comment type="caution">
    <text evidence="2">The sequence shown here is derived from an EMBL/GenBank/DDBJ whole genome shotgun (WGS) entry which is preliminary data.</text>
</comment>
<sequence>MDPANLIVSFLFFGCFGGLLATAAFSGLLFFFERTGITKGNMIVALGSLLTHSRERAAQVGLIIHVASGVFFGLIYTWGLMAIGVHGFGTILLLGMLFGVLHGAIVAVGLVASVSDFHPLPEFQNATWVVGFTHGLAHVVYGGVMGFVIASSGLVS</sequence>
<feature type="transmembrane region" description="Helical" evidence="1">
    <location>
        <begin position="6"/>
        <end position="32"/>
    </location>
</feature>
<dbReference type="RefSeq" id="WP_200163186.1">
    <property type="nucleotide sequence ID" value="NZ_JAENIH010000005.1"/>
</dbReference>